<evidence type="ECO:0000313" key="11">
    <source>
        <dbReference type="Proteomes" id="UP001222932"/>
    </source>
</evidence>
<keyword evidence="7" id="KW-0819">tRNA processing</keyword>
<evidence type="ECO:0000256" key="3">
    <source>
        <dbReference type="ARBA" id="ARBA00005043"/>
    </source>
</evidence>
<accession>A0AAD3YFC6</accession>
<name>A0AAD3YFC6_9TREE</name>
<proteinExistence type="inferred from homology"/>
<reference evidence="10" key="2">
    <citation type="submission" date="2023-06" db="EMBL/GenBank/DDBJ databases">
        <authorList>
            <person name="Kobayashi Y."/>
            <person name="Kayamori A."/>
            <person name="Aoki K."/>
            <person name="Shiwa Y."/>
            <person name="Fujita N."/>
            <person name="Sugita T."/>
            <person name="Iwasaki W."/>
            <person name="Tanaka N."/>
            <person name="Takashima M."/>
        </authorList>
    </citation>
    <scope>NUCLEOTIDE SEQUENCE</scope>
    <source>
        <strain evidence="10">HIS016</strain>
    </source>
</reference>
<keyword evidence="8" id="KW-0539">Nucleus</keyword>
<evidence type="ECO:0000313" key="10">
    <source>
        <dbReference type="EMBL" id="GMK59842.1"/>
    </source>
</evidence>
<dbReference type="Proteomes" id="UP001222932">
    <property type="component" value="Unassembled WGS sequence"/>
</dbReference>
<evidence type="ECO:0000256" key="2">
    <source>
        <dbReference type="ARBA" id="ARBA00004496"/>
    </source>
</evidence>
<comment type="caution">
    <text evidence="10">The sequence shown here is derived from an EMBL/GenBank/DDBJ whole genome shotgun (WGS) entry which is preliminary data.</text>
</comment>
<organism evidence="10 11">
    <name type="scientific">Cutaneotrichosporon spelunceum</name>
    <dbReference type="NCBI Taxonomy" id="1672016"/>
    <lineage>
        <taxon>Eukaryota</taxon>
        <taxon>Fungi</taxon>
        <taxon>Dikarya</taxon>
        <taxon>Basidiomycota</taxon>
        <taxon>Agaricomycotina</taxon>
        <taxon>Tremellomycetes</taxon>
        <taxon>Trichosporonales</taxon>
        <taxon>Trichosporonaceae</taxon>
        <taxon>Cutaneotrichosporon</taxon>
    </lineage>
</organism>
<feature type="compositionally biased region" description="Basic residues" evidence="9">
    <location>
        <begin position="373"/>
        <end position="385"/>
    </location>
</feature>
<feature type="region of interest" description="Disordered" evidence="9">
    <location>
        <begin position="1"/>
        <end position="42"/>
    </location>
</feature>
<feature type="compositionally biased region" description="Low complexity" evidence="9">
    <location>
        <begin position="1"/>
        <end position="29"/>
    </location>
</feature>
<dbReference type="Pfam" id="PF05625">
    <property type="entry name" value="PAXNEB"/>
    <property type="match status" value="1"/>
</dbReference>
<dbReference type="GO" id="GO:0008023">
    <property type="term" value="C:transcription elongation factor complex"/>
    <property type="evidence" value="ECO:0007669"/>
    <property type="project" value="TreeGrafter"/>
</dbReference>
<gene>
    <name evidence="10" type="primary">ELP4</name>
    <name evidence="10" type="ORF">CspeluHIS016_0900590</name>
</gene>
<dbReference type="AlphaFoldDB" id="A0AAD3YFC6"/>
<comment type="similarity">
    <text evidence="4">Belongs to the ELP4 family.</text>
</comment>
<dbReference type="GO" id="GO:0005737">
    <property type="term" value="C:cytoplasm"/>
    <property type="evidence" value="ECO:0007669"/>
    <property type="project" value="UniProtKB-SubCell"/>
</dbReference>
<dbReference type="GO" id="GO:0002098">
    <property type="term" value="P:tRNA wobble uridine modification"/>
    <property type="evidence" value="ECO:0007669"/>
    <property type="project" value="InterPro"/>
</dbReference>
<feature type="compositionally biased region" description="Basic and acidic residues" evidence="9">
    <location>
        <begin position="320"/>
        <end position="335"/>
    </location>
</feature>
<evidence type="ECO:0000256" key="6">
    <source>
        <dbReference type="ARBA" id="ARBA00022490"/>
    </source>
</evidence>
<sequence length="400" mass="43488">MPSFTRRPRPGTSTSSSSNIPSSSSSTPNPSQPPLNLPGTKPYPSAPIRFVSTGIPSLDDVLGSLPLGSTLSLLAPDPHTQWARLVARHAAAAGILDGQRLLILSTDEEWAAGLPWSEPYDGSESESEAVESGPKIAWRYDKLTKFQTSVGSSRLAANTTIPGSLLKELEADGTIAYAAPDLKSLQAVARALESGVDRVLRIIVPDLGGREWRLSKPEIVRFLLCLRFGGSPGHFRAFTPLHGLLIPHTLPTTHHLLAPGVRHSTLLGVRDGGEQNLGFRLKRKRFVVESVHLGIEGGTSERRTAPVENAVAVEGVERVERVESTQPEGVDKVENKAPVQAGKPEAEKKEKKQRARVRFGDDEVAVSIDKHEGHAHHTHTHSHGPKKVEIRHDRPDLYEF</sequence>
<keyword evidence="11" id="KW-1185">Reference proteome</keyword>
<protein>
    <recommendedName>
        <fullName evidence="5">Elongator complex protein 4</fullName>
    </recommendedName>
</protein>
<dbReference type="EMBL" id="BTCM01000009">
    <property type="protein sequence ID" value="GMK59842.1"/>
    <property type="molecule type" value="Genomic_DNA"/>
</dbReference>
<evidence type="ECO:0000256" key="1">
    <source>
        <dbReference type="ARBA" id="ARBA00004123"/>
    </source>
</evidence>
<evidence type="ECO:0000256" key="4">
    <source>
        <dbReference type="ARBA" id="ARBA00007573"/>
    </source>
</evidence>
<comment type="pathway">
    <text evidence="3">tRNA modification; 5-methoxycarbonylmethyl-2-thiouridine-tRNA biosynthesis.</text>
</comment>
<evidence type="ECO:0000256" key="5">
    <source>
        <dbReference type="ARBA" id="ARBA00020265"/>
    </source>
</evidence>
<evidence type="ECO:0000256" key="7">
    <source>
        <dbReference type="ARBA" id="ARBA00022694"/>
    </source>
</evidence>
<dbReference type="InterPro" id="IPR027417">
    <property type="entry name" value="P-loop_NTPase"/>
</dbReference>
<feature type="region of interest" description="Disordered" evidence="9">
    <location>
        <begin position="320"/>
        <end position="400"/>
    </location>
</feature>
<comment type="subcellular location">
    <subcellularLocation>
        <location evidence="2">Cytoplasm</location>
    </subcellularLocation>
    <subcellularLocation>
        <location evidence="1">Nucleus</location>
    </subcellularLocation>
</comment>
<dbReference type="GO" id="GO:0033588">
    <property type="term" value="C:elongator holoenzyme complex"/>
    <property type="evidence" value="ECO:0007669"/>
    <property type="project" value="InterPro"/>
</dbReference>
<reference evidence="10" key="1">
    <citation type="journal article" date="2023" name="BMC Genomics">
        <title>Chromosome-level genome assemblies of Cutaneotrichosporon spp. (Trichosporonales, Basidiomycota) reveal imbalanced evolution between nucleotide sequences and chromosome synteny.</title>
        <authorList>
            <person name="Kobayashi Y."/>
            <person name="Kayamori A."/>
            <person name="Aoki K."/>
            <person name="Shiwa Y."/>
            <person name="Matsutani M."/>
            <person name="Fujita N."/>
            <person name="Sugita T."/>
            <person name="Iwasaki W."/>
            <person name="Tanaka N."/>
            <person name="Takashima M."/>
        </authorList>
    </citation>
    <scope>NUCLEOTIDE SEQUENCE</scope>
    <source>
        <strain evidence="10">HIS016</strain>
    </source>
</reference>
<evidence type="ECO:0000256" key="9">
    <source>
        <dbReference type="SAM" id="MobiDB-lite"/>
    </source>
</evidence>
<dbReference type="PANTHER" id="PTHR12896">
    <property type="entry name" value="PAX6 NEIGHBOR PROTEIN PAXNEB"/>
    <property type="match status" value="1"/>
</dbReference>
<keyword evidence="6" id="KW-0963">Cytoplasm</keyword>
<dbReference type="Gene3D" id="3.40.50.300">
    <property type="entry name" value="P-loop containing nucleotide triphosphate hydrolases"/>
    <property type="match status" value="2"/>
</dbReference>
<evidence type="ECO:0000256" key="8">
    <source>
        <dbReference type="ARBA" id="ARBA00023242"/>
    </source>
</evidence>
<dbReference type="PANTHER" id="PTHR12896:SF1">
    <property type="entry name" value="ELONGATOR COMPLEX PROTEIN 4"/>
    <property type="match status" value="1"/>
</dbReference>
<dbReference type="InterPro" id="IPR008728">
    <property type="entry name" value="Elongator_complex_protein_4"/>
</dbReference>
<feature type="compositionally biased region" description="Basic and acidic residues" evidence="9">
    <location>
        <begin position="386"/>
        <end position="400"/>
    </location>
</feature>